<dbReference type="SUPFAM" id="SSF55729">
    <property type="entry name" value="Acyl-CoA N-acyltransferases (Nat)"/>
    <property type="match status" value="1"/>
</dbReference>
<dbReference type="PANTHER" id="PTHR42791:SF1">
    <property type="entry name" value="N-ACETYLTRANSFERASE DOMAIN-CONTAINING PROTEIN"/>
    <property type="match status" value="1"/>
</dbReference>
<evidence type="ECO:0000259" key="1">
    <source>
        <dbReference type="PROSITE" id="PS51186"/>
    </source>
</evidence>
<reference evidence="2 3" key="1">
    <citation type="submission" date="2021-03" db="EMBL/GenBank/DDBJ databases">
        <authorList>
            <person name="Kim M.K."/>
        </authorList>
    </citation>
    <scope>NUCLEOTIDE SEQUENCE [LARGE SCALE GENOMIC DNA]</scope>
    <source>
        <strain evidence="2 3">BT442</strain>
    </source>
</reference>
<protein>
    <submittedName>
        <fullName evidence="2">GNAT family N-acetyltransferase</fullName>
    </submittedName>
</protein>
<gene>
    <name evidence="2" type="ORF">J4E00_17195</name>
</gene>
<keyword evidence="3" id="KW-1185">Reference proteome</keyword>
<dbReference type="InterPro" id="IPR016181">
    <property type="entry name" value="Acyl_CoA_acyltransferase"/>
</dbReference>
<dbReference type="InterPro" id="IPR000182">
    <property type="entry name" value="GNAT_dom"/>
</dbReference>
<organism evidence="2 3">
    <name type="scientific">Hymenobacter negativus</name>
    <dbReference type="NCBI Taxonomy" id="2795026"/>
    <lineage>
        <taxon>Bacteria</taxon>
        <taxon>Pseudomonadati</taxon>
        <taxon>Bacteroidota</taxon>
        <taxon>Cytophagia</taxon>
        <taxon>Cytophagales</taxon>
        <taxon>Hymenobacteraceae</taxon>
        <taxon>Hymenobacter</taxon>
    </lineage>
</organism>
<dbReference type="Gene3D" id="3.40.630.30">
    <property type="match status" value="1"/>
</dbReference>
<sequence>MLALPARRLEPADLVWATALLEASCAEHPVLAYCCTGPDAQSKRLWLLEQLLRFGLRFGRVYTNTDSSAVAVWLGPGHPAATLYKMLRTGLLPTALWRLNWSGFQRLRHYLMATAWLRRHSHAAATQYYLLALAVRPTARGRGLGRRLLQATLVAMQATHAPCYIDAQHPAQLGFFQRLGFRMMGQCPTGNDAAAPTNWGLMREGRA</sequence>
<evidence type="ECO:0000313" key="3">
    <source>
        <dbReference type="Proteomes" id="UP000664369"/>
    </source>
</evidence>
<dbReference type="PANTHER" id="PTHR42791">
    <property type="entry name" value="GNAT FAMILY ACETYLTRANSFERASE"/>
    <property type="match status" value="1"/>
</dbReference>
<accession>A0ABS3QHS8</accession>
<evidence type="ECO:0000313" key="2">
    <source>
        <dbReference type="EMBL" id="MBO2010801.1"/>
    </source>
</evidence>
<dbReference type="PROSITE" id="PS51186">
    <property type="entry name" value="GNAT"/>
    <property type="match status" value="1"/>
</dbReference>
<dbReference type="InterPro" id="IPR052523">
    <property type="entry name" value="Trichothecene_AcTrans"/>
</dbReference>
<dbReference type="Proteomes" id="UP000664369">
    <property type="component" value="Unassembled WGS sequence"/>
</dbReference>
<feature type="domain" description="N-acetyltransferase" evidence="1">
    <location>
        <begin position="57"/>
        <end position="204"/>
    </location>
</feature>
<comment type="caution">
    <text evidence="2">The sequence shown here is derived from an EMBL/GenBank/DDBJ whole genome shotgun (WGS) entry which is preliminary data.</text>
</comment>
<dbReference type="EMBL" id="JAGETZ010000008">
    <property type="protein sequence ID" value="MBO2010801.1"/>
    <property type="molecule type" value="Genomic_DNA"/>
</dbReference>
<name>A0ABS3QHS8_9BACT</name>
<dbReference type="Pfam" id="PF13508">
    <property type="entry name" value="Acetyltransf_7"/>
    <property type="match status" value="1"/>
</dbReference>
<proteinExistence type="predicted"/>
<dbReference type="RefSeq" id="WP_208176430.1">
    <property type="nucleotide sequence ID" value="NZ_JAGETZ010000008.1"/>
</dbReference>